<dbReference type="Proteomes" id="UP000320055">
    <property type="component" value="Unassembled WGS sequence"/>
</dbReference>
<sequence length="708" mass="80096">MASRVAGGVATIRPENWLISTPVNSLSIQNKNRLFPRVTLLPLPKLNICFQNWLIKDWETGLYNLNQVLQYSLQFIPVMSAVNQVLAKIPTEQIIFRVTQLAQNPYDWNLLRFASASIEAELKSNFMETLVNFPLFFFIPKNCKQRVKDKFIADIRLDTSARSTAAGFWYLHEKKPDKATEAFAVVRDLLYGEEVFILAQTLAVFQEAKTPNNIAHLTIPNFPTENLLRPTTWQTMNSLRRVVEDIKLIQHSVSRNTKSFAYSRAIGELTEVIDNQDTILEAERALIVDIAETWKQSLERIGKEIGNVTITQPVRNPYVIGNPVTGGLFVGREDILRQLEALWITGNQLQSVVLYGHRRMGKTSILVNMANCTGAGVKVIYINLQRLGAVSQGVAEVLMAISDEIATAFNILAPDDDTFLKLPQRTFERYLKQVIANMSYKGLVIALDEFETIEELIQRGQIEPSFMSSLRGLVQMNPEKIAFAFAGLHTLEEMTADYFQPFFASVINIHVSFLNKGATKTILANPIPDIPSLSTTSDTPSLIRGARGDRNPENQEFLLDYTGEALDLIYFLTSGQPYLVQLIGFQLVRNYNDRVFEQNISHSNTFTVEDVEAVINQNFFQQGRYYFEGVWGQAAQDAPGQRDIIRALAPNSEGLSLDHLESVTGLERKTLETAISVLIRHDVITETEQEGNYRIIVELFRRWVLDFA</sequence>
<dbReference type="PANTHER" id="PTHR34301:SF8">
    <property type="entry name" value="ATPASE DOMAIN-CONTAINING PROTEIN"/>
    <property type="match status" value="1"/>
</dbReference>
<organism evidence="1 2">
    <name type="scientific">Hyella patelloides LEGE 07179</name>
    <dbReference type="NCBI Taxonomy" id="945734"/>
    <lineage>
        <taxon>Bacteria</taxon>
        <taxon>Bacillati</taxon>
        <taxon>Cyanobacteriota</taxon>
        <taxon>Cyanophyceae</taxon>
        <taxon>Pleurocapsales</taxon>
        <taxon>Hyellaceae</taxon>
        <taxon>Hyella</taxon>
    </lineage>
</organism>
<name>A0A563W473_9CYAN</name>
<dbReference type="RefSeq" id="WP_246141427.1">
    <property type="nucleotide sequence ID" value="NZ_LR213772.1"/>
</dbReference>
<dbReference type="EMBL" id="CAACVJ010000687">
    <property type="protein sequence ID" value="VEP18465.1"/>
    <property type="molecule type" value="Genomic_DNA"/>
</dbReference>
<reference evidence="1 2" key="1">
    <citation type="submission" date="2019-01" db="EMBL/GenBank/DDBJ databases">
        <authorList>
            <person name="Brito A."/>
        </authorList>
    </citation>
    <scope>NUCLEOTIDE SEQUENCE [LARGE SCALE GENOMIC DNA]</scope>
    <source>
        <strain evidence="1">1</strain>
    </source>
</reference>
<dbReference type="InterPro" id="IPR027417">
    <property type="entry name" value="P-loop_NTPase"/>
</dbReference>
<protein>
    <submittedName>
        <fullName evidence="1">ATPase</fullName>
    </submittedName>
</protein>
<gene>
    <name evidence="1" type="ORF">H1P_80020</name>
</gene>
<keyword evidence="2" id="KW-1185">Reference proteome</keyword>
<evidence type="ECO:0000313" key="2">
    <source>
        <dbReference type="Proteomes" id="UP000320055"/>
    </source>
</evidence>
<dbReference type="PANTHER" id="PTHR34301">
    <property type="entry name" value="DNA-BINDING PROTEIN-RELATED"/>
    <property type="match status" value="1"/>
</dbReference>
<proteinExistence type="predicted"/>
<evidence type="ECO:0000313" key="1">
    <source>
        <dbReference type="EMBL" id="VEP18465.1"/>
    </source>
</evidence>
<dbReference type="SUPFAM" id="SSF52540">
    <property type="entry name" value="P-loop containing nucleoside triphosphate hydrolases"/>
    <property type="match status" value="1"/>
</dbReference>
<accession>A0A563W473</accession>
<dbReference type="AlphaFoldDB" id="A0A563W473"/>
<dbReference type="Gene3D" id="3.40.50.300">
    <property type="entry name" value="P-loop containing nucleotide triphosphate hydrolases"/>
    <property type="match status" value="1"/>
</dbReference>